<accession>A0ABD6EL38</accession>
<dbReference type="SUPFAM" id="SSF57667">
    <property type="entry name" value="beta-beta-alpha zinc fingers"/>
    <property type="match status" value="1"/>
</dbReference>
<evidence type="ECO:0000256" key="2">
    <source>
        <dbReference type="ARBA" id="ARBA00022771"/>
    </source>
</evidence>
<feature type="compositionally biased region" description="Polar residues" evidence="4">
    <location>
        <begin position="312"/>
        <end position="327"/>
    </location>
</feature>
<evidence type="ECO:0000259" key="5">
    <source>
        <dbReference type="Pfam" id="PF02892"/>
    </source>
</evidence>
<dbReference type="Pfam" id="PF02892">
    <property type="entry name" value="zf-BED"/>
    <property type="match status" value="1"/>
</dbReference>
<dbReference type="InterPro" id="IPR036236">
    <property type="entry name" value="Znf_C2H2_sf"/>
</dbReference>
<organism evidence="6 7">
    <name type="scientific">Gnathostoma spinigerum</name>
    <dbReference type="NCBI Taxonomy" id="75299"/>
    <lineage>
        <taxon>Eukaryota</taxon>
        <taxon>Metazoa</taxon>
        <taxon>Ecdysozoa</taxon>
        <taxon>Nematoda</taxon>
        <taxon>Chromadorea</taxon>
        <taxon>Rhabditida</taxon>
        <taxon>Spirurina</taxon>
        <taxon>Gnathostomatomorpha</taxon>
        <taxon>Gnathostomatoidea</taxon>
        <taxon>Gnathostomatidae</taxon>
        <taxon>Gnathostoma</taxon>
    </lineage>
</organism>
<gene>
    <name evidence="6" type="ORF">AB6A40_003996</name>
</gene>
<evidence type="ECO:0000256" key="4">
    <source>
        <dbReference type="SAM" id="MobiDB-lite"/>
    </source>
</evidence>
<dbReference type="AlphaFoldDB" id="A0ABD6EL38"/>
<feature type="region of interest" description="Disordered" evidence="4">
    <location>
        <begin position="245"/>
        <end position="328"/>
    </location>
</feature>
<dbReference type="GO" id="GO:0008270">
    <property type="term" value="F:zinc ion binding"/>
    <property type="evidence" value="ECO:0007669"/>
    <property type="project" value="UniProtKB-KW"/>
</dbReference>
<keyword evidence="2" id="KW-0863">Zinc-finger</keyword>
<comment type="caution">
    <text evidence="6">The sequence shown here is derived from an EMBL/GenBank/DDBJ whole genome shotgun (WGS) entry which is preliminary data.</text>
</comment>
<protein>
    <recommendedName>
        <fullName evidence="5">BED-type domain-containing protein</fullName>
    </recommendedName>
</protein>
<evidence type="ECO:0000256" key="3">
    <source>
        <dbReference type="ARBA" id="ARBA00022833"/>
    </source>
</evidence>
<dbReference type="EMBL" id="JBGFUD010002191">
    <property type="protein sequence ID" value="MFH4977287.1"/>
    <property type="molecule type" value="Genomic_DNA"/>
</dbReference>
<feature type="domain" description="BED-type" evidence="5">
    <location>
        <begin position="174"/>
        <end position="210"/>
    </location>
</feature>
<keyword evidence="1" id="KW-0479">Metal-binding</keyword>
<evidence type="ECO:0000256" key="1">
    <source>
        <dbReference type="ARBA" id="ARBA00022723"/>
    </source>
</evidence>
<reference evidence="6 7" key="1">
    <citation type="submission" date="2024-08" db="EMBL/GenBank/DDBJ databases">
        <title>Gnathostoma spinigerum genome.</title>
        <authorList>
            <person name="Gonzalez-Bertolin B."/>
            <person name="Monzon S."/>
            <person name="Zaballos A."/>
            <person name="Jimenez P."/>
            <person name="Dekumyoy P."/>
            <person name="Varona S."/>
            <person name="Cuesta I."/>
            <person name="Sumanam S."/>
            <person name="Adisakwattana P."/>
            <person name="Gasser R.B."/>
            <person name="Hernandez-Gonzalez A."/>
            <person name="Young N.D."/>
            <person name="Perteguer M.J."/>
        </authorList>
    </citation>
    <scope>NUCLEOTIDE SEQUENCE [LARGE SCALE GENOMIC DNA]</scope>
    <source>
        <strain evidence="6">AL3</strain>
        <tissue evidence="6">Liver</tissue>
    </source>
</reference>
<name>A0ABD6EL38_9BILA</name>
<keyword evidence="7" id="KW-1185">Reference proteome</keyword>
<evidence type="ECO:0000313" key="6">
    <source>
        <dbReference type="EMBL" id="MFH4977287.1"/>
    </source>
</evidence>
<dbReference type="InterPro" id="IPR003656">
    <property type="entry name" value="Znf_BED"/>
</dbReference>
<evidence type="ECO:0000313" key="7">
    <source>
        <dbReference type="Proteomes" id="UP001608902"/>
    </source>
</evidence>
<dbReference type="Proteomes" id="UP001608902">
    <property type="component" value="Unassembled WGS sequence"/>
</dbReference>
<keyword evidence="3" id="KW-0862">Zinc</keyword>
<sequence length="448" mass="50168">MDNIRIDTRLASDYVNSSLVSPSTSQPIKTEAQSVTCETVPTNTPLPDSLANICSLFAQNGSLASSMFDSLPHQENGPLAKRGRSAEHPCWDFMHKFPNDNCMVCRLCGSTVLWITSRNAMQHLRNLHPMVAKELENKWQVKMQLRSELRAVGDDTFRSEPFRKRGRTAEHPSWLYFSRIDKKSANCTMCGVHVAYACSGNLMKHLKSKHVTEFVVAQKEWNEILRRKKQLCEIRLLATANGNDLESPSEFSSYGVEQEGDDEPKSPYGGVFHSEDNEESSLDTIGKSNEELQEGTESIEKISDDHDDPSDRQTAPCSSASSFNDSADMSVGETVGRLLRTMDFPSSQDSIPCSREPRLITGELGSDLIGSVDRISRSSIRADRLCSFANRRIQSFTASLAEDLALFPLEKSLLYMRQIRKFMDERLVEREGATLNSDDDCLIQTTSV</sequence>
<proteinExistence type="predicted"/>